<dbReference type="EMBL" id="CP080572">
    <property type="protein sequence ID" value="USH00611.1"/>
    <property type="molecule type" value="Genomic_DNA"/>
</dbReference>
<sequence length="151" mass="18090">MLKRIANLKTGVVLVSGDAKKLARIFLNAWLSRGDTFLVEYLPFEVNYPENVFIGNIEEGVEFDGYLIYSLLSRPKIERKKYYSFITAHRDRLILIYEPRYFKDSLFKYDIKELIDYLVSYKRETMGMDRVDVYRLEKGRVIEKKSYVRRF</sequence>
<dbReference type="AlphaFoldDB" id="A0A9E7SDA0"/>
<keyword evidence="2" id="KW-1185">Reference proteome</keyword>
<organism evidence="1 2">
    <name type="scientific">Thermococcus argininiproducens</name>
    <dbReference type="NCBI Taxonomy" id="2866384"/>
    <lineage>
        <taxon>Archaea</taxon>
        <taxon>Methanobacteriati</taxon>
        <taxon>Methanobacteriota</taxon>
        <taxon>Thermococci</taxon>
        <taxon>Thermococcales</taxon>
        <taxon>Thermococcaceae</taxon>
        <taxon>Thermococcus</taxon>
    </lineage>
</organism>
<protein>
    <submittedName>
        <fullName evidence="1">Uncharacterized protein</fullName>
    </submittedName>
</protein>
<gene>
    <name evidence="1" type="ORF">K1720_03965</name>
</gene>
<reference evidence="1 2" key="1">
    <citation type="submission" date="2021-08" db="EMBL/GenBank/DDBJ databases">
        <title>Thermococcus onnuriiensis IOH2.</title>
        <authorList>
            <person name="Park Y.-J."/>
        </authorList>
    </citation>
    <scope>NUCLEOTIDE SEQUENCE [LARGE SCALE GENOMIC DNA]</scope>
    <source>
        <strain evidence="1 2">IOH2</strain>
    </source>
</reference>
<dbReference type="GeneID" id="72777472"/>
<proteinExistence type="predicted"/>
<name>A0A9E7SDA0_9EURY</name>
<dbReference type="Proteomes" id="UP001056425">
    <property type="component" value="Chromosome"/>
</dbReference>
<dbReference type="RefSeq" id="WP_251950107.1">
    <property type="nucleotide sequence ID" value="NZ_CP080572.1"/>
</dbReference>
<dbReference type="KEGG" id="thei:K1720_03965"/>
<accession>A0A9E7SDA0</accession>
<evidence type="ECO:0000313" key="2">
    <source>
        <dbReference type="Proteomes" id="UP001056425"/>
    </source>
</evidence>
<evidence type="ECO:0000313" key="1">
    <source>
        <dbReference type="EMBL" id="USH00611.1"/>
    </source>
</evidence>